<evidence type="ECO:0000313" key="2">
    <source>
        <dbReference type="EMBL" id="CBH18628.1"/>
    </source>
</evidence>
<dbReference type="KEGG" id="tbg:TbgDal_XI17480"/>
<feature type="compositionally biased region" description="Polar residues" evidence="1">
    <location>
        <begin position="267"/>
        <end position="289"/>
    </location>
</feature>
<dbReference type="AlphaFoldDB" id="D0AAC7"/>
<evidence type="ECO:0000313" key="3">
    <source>
        <dbReference type="Proteomes" id="UP000002316"/>
    </source>
</evidence>
<organism evidence="2 3">
    <name type="scientific">Trypanosoma brucei gambiense (strain MHOM/CI/86/DAL972)</name>
    <dbReference type="NCBI Taxonomy" id="679716"/>
    <lineage>
        <taxon>Eukaryota</taxon>
        <taxon>Discoba</taxon>
        <taxon>Euglenozoa</taxon>
        <taxon>Kinetoplastea</taxon>
        <taxon>Metakinetoplastina</taxon>
        <taxon>Trypanosomatida</taxon>
        <taxon>Trypanosomatidae</taxon>
        <taxon>Trypanosoma</taxon>
    </lineage>
</organism>
<sequence>MIRKTLDVVPVVLPRHRIEEDARLAAEKRQRAADALTEQHHVVRYIIDSGEHSGDEEEEEESKKKDSGFRLFSVTSLPGSDVHSLKTLHILEAPRSAWGRATRSVYRGALRLPHLSGDDDEEEEEELRFSSLPLPGYEKKSCFLLTLPAIVDGDVGVADLKPLNTPIHALRCERADTVKDGEGISSSWYSGVDTRKVQFKRSYIDDDYQDEGEDGGGYSSNDEKPRKRQDTKNLWDKGSEGPLGKRSKFESNGAVNRNDNESEVEMKNSTGGKTKMSASKTQESNNKGVATSEPPVSVLSTSALSETDEKSKSVGGPDLSGVNREDLKSLTDTFLKQWRNDGRSAVPFSEVARSVLKLHSLYTEMKAKHLSPQTRQEAVEWFRVSQASVRDNVVSLGYTMDNAGNVYLSRRSNA</sequence>
<dbReference type="VEuPathDB" id="TriTrypDB:Tbg972.11.17480"/>
<gene>
    <name evidence="2" type="ORF">TbgDal_XI17480</name>
</gene>
<protein>
    <submittedName>
        <fullName evidence="2">Uncharacterized protein</fullName>
    </submittedName>
</protein>
<proteinExistence type="predicted"/>
<feature type="compositionally biased region" description="Basic and acidic residues" evidence="1">
    <location>
        <begin position="221"/>
        <end position="239"/>
    </location>
</feature>
<feature type="region of interest" description="Disordered" evidence="1">
    <location>
        <begin position="206"/>
        <end position="324"/>
    </location>
</feature>
<dbReference type="RefSeq" id="XP_011780892.1">
    <property type="nucleotide sequence ID" value="XM_011782590.1"/>
</dbReference>
<dbReference type="Proteomes" id="UP000002316">
    <property type="component" value="Chromosome 11"/>
</dbReference>
<dbReference type="EMBL" id="FN554974">
    <property type="protein sequence ID" value="CBH18628.1"/>
    <property type="molecule type" value="Genomic_DNA"/>
</dbReference>
<dbReference type="OrthoDB" id="249204at2759"/>
<reference evidence="3" key="1">
    <citation type="journal article" date="2010" name="PLoS Negl. Trop. Dis.">
        <title>The genome sequence of Trypanosoma brucei gambiense, causative agent of chronic human african trypanosomiasis.</title>
        <authorList>
            <person name="Jackson A.P."/>
            <person name="Sanders M."/>
            <person name="Berry A."/>
            <person name="McQuillan J."/>
            <person name="Aslett M.A."/>
            <person name="Quail M.A."/>
            <person name="Chukualim B."/>
            <person name="Capewell P."/>
            <person name="MacLeod A."/>
            <person name="Melville S.E."/>
            <person name="Gibson W."/>
            <person name="Barry J.D."/>
            <person name="Berriman M."/>
            <person name="Hertz-Fowler C."/>
        </authorList>
    </citation>
    <scope>NUCLEOTIDE SEQUENCE [LARGE SCALE GENOMIC DNA]</scope>
    <source>
        <strain evidence="3">MHOM/CI/86/DAL972</strain>
    </source>
</reference>
<accession>D0AAC7</accession>
<name>D0AAC7_TRYB9</name>
<evidence type="ECO:0000256" key="1">
    <source>
        <dbReference type="SAM" id="MobiDB-lite"/>
    </source>
</evidence>
<dbReference type="GeneID" id="23866960"/>